<organism evidence="7 8">
    <name type="scientific">Sphingomonas plantiphila</name>
    <dbReference type="NCBI Taxonomy" id="3163295"/>
    <lineage>
        <taxon>Bacteria</taxon>
        <taxon>Pseudomonadati</taxon>
        <taxon>Pseudomonadota</taxon>
        <taxon>Alphaproteobacteria</taxon>
        <taxon>Sphingomonadales</taxon>
        <taxon>Sphingomonadaceae</taxon>
        <taxon>Sphingomonas</taxon>
    </lineage>
</organism>
<evidence type="ECO:0000313" key="8">
    <source>
        <dbReference type="Proteomes" id="UP001629244"/>
    </source>
</evidence>
<feature type="transmembrane region" description="Helical" evidence="5">
    <location>
        <begin position="152"/>
        <end position="175"/>
    </location>
</feature>
<dbReference type="SUPFAM" id="SSF103473">
    <property type="entry name" value="MFS general substrate transporter"/>
    <property type="match status" value="1"/>
</dbReference>
<feature type="transmembrane region" description="Helical" evidence="5">
    <location>
        <begin position="187"/>
        <end position="205"/>
    </location>
</feature>
<feature type="transmembrane region" description="Helical" evidence="5">
    <location>
        <begin position="65"/>
        <end position="87"/>
    </location>
</feature>
<keyword evidence="2 5" id="KW-0812">Transmembrane</keyword>
<comment type="subcellular location">
    <subcellularLocation>
        <location evidence="1">Membrane</location>
        <topology evidence="1">Multi-pass membrane protein</topology>
    </subcellularLocation>
</comment>
<feature type="transmembrane region" description="Helical" evidence="5">
    <location>
        <begin position="339"/>
        <end position="361"/>
    </location>
</feature>
<dbReference type="InterPro" id="IPR020846">
    <property type="entry name" value="MFS_dom"/>
</dbReference>
<reference evidence="7 8" key="1">
    <citation type="submission" date="2024-06" db="EMBL/GenBank/DDBJ databases">
        <authorList>
            <person name="Kaempfer P."/>
            <person name="Viver T."/>
        </authorList>
    </citation>
    <scope>NUCLEOTIDE SEQUENCE [LARGE SCALE GENOMIC DNA]</scope>
    <source>
        <strain evidence="7 8">ST-64</strain>
    </source>
</reference>
<protein>
    <submittedName>
        <fullName evidence="7">MFS transporter</fullName>
    </submittedName>
</protein>
<feature type="transmembrane region" description="Helical" evidence="5">
    <location>
        <begin position="404"/>
        <end position="427"/>
    </location>
</feature>
<keyword evidence="4 5" id="KW-0472">Membrane</keyword>
<dbReference type="PROSITE" id="PS50850">
    <property type="entry name" value="MFS"/>
    <property type="match status" value="1"/>
</dbReference>
<dbReference type="PANTHER" id="PTHR11662">
    <property type="entry name" value="SOLUTE CARRIER FAMILY 17"/>
    <property type="match status" value="1"/>
</dbReference>
<proteinExistence type="predicted"/>
<feature type="domain" description="Major facilitator superfamily (MFS) profile" evidence="6">
    <location>
        <begin position="29"/>
        <end position="432"/>
    </location>
</feature>
<evidence type="ECO:0000256" key="3">
    <source>
        <dbReference type="ARBA" id="ARBA00022989"/>
    </source>
</evidence>
<accession>A0ABW8YNV4</accession>
<dbReference type="InterPro" id="IPR011701">
    <property type="entry name" value="MFS"/>
</dbReference>
<dbReference type="CDD" id="cd17319">
    <property type="entry name" value="MFS_ExuT_GudP_like"/>
    <property type="match status" value="1"/>
</dbReference>
<dbReference type="PANTHER" id="PTHR11662:SF285">
    <property type="entry name" value="HEXURONATE TRANSPORTER"/>
    <property type="match status" value="1"/>
</dbReference>
<dbReference type="RefSeq" id="WP_408077781.1">
    <property type="nucleotide sequence ID" value="NZ_JBELQC010000001.1"/>
</dbReference>
<feature type="transmembrane region" description="Helical" evidence="5">
    <location>
        <begin position="314"/>
        <end position="333"/>
    </location>
</feature>
<feature type="transmembrane region" description="Helical" evidence="5">
    <location>
        <begin position="25"/>
        <end position="42"/>
    </location>
</feature>
<feature type="transmembrane region" description="Helical" evidence="5">
    <location>
        <begin position="285"/>
        <end position="302"/>
    </location>
</feature>
<dbReference type="Proteomes" id="UP001629244">
    <property type="component" value="Unassembled WGS sequence"/>
</dbReference>
<gene>
    <name evidence="7" type="ORF">ABS767_07790</name>
</gene>
<keyword evidence="3 5" id="KW-1133">Transmembrane helix</keyword>
<dbReference type="Gene3D" id="1.20.1250.20">
    <property type="entry name" value="MFS general substrate transporter like domains"/>
    <property type="match status" value="2"/>
</dbReference>
<feature type="transmembrane region" description="Helical" evidence="5">
    <location>
        <begin position="94"/>
        <end position="113"/>
    </location>
</feature>
<dbReference type="Pfam" id="PF07690">
    <property type="entry name" value="MFS_1"/>
    <property type="match status" value="1"/>
</dbReference>
<dbReference type="InterPro" id="IPR050382">
    <property type="entry name" value="MFS_Na/Anion_cotransporter"/>
</dbReference>
<evidence type="ECO:0000256" key="1">
    <source>
        <dbReference type="ARBA" id="ARBA00004141"/>
    </source>
</evidence>
<comment type="caution">
    <text evidence="7">The sequence shown here is derived from an EMBL/GenBank/DDBJ whole genome shotgun (WGS) entry which is preliminary data.</text>
</comment>
<feature type="transmembrane region" description="Helical" evidence="5">
    <location>
        <begin position="373"/>
        <end position="392"/>
    </location>
</feature>
<evidence type="ECO:0000256" key="5">
    <source>
        <dbReference type="SAM" id="Phobius"/>
    </source>
</evidence>
<dbReference type="InterPro" id="IPR036259">
    <property type="entry name" value="MFS_trans_sf"/>
</dbReference>
<dbReference type="EMBL" id="JBELQC010000001">
    <property type="protein sequence ID" value="MFL9840856.1"/>
    <property type="molecule type" value="Genomic_DNA"/>
</dbReference>
<evidence type="ECO:0000256" key="2">
    <source>
        <dbReference type="ARBA" id="ARBA00022692"/>
    </source>
</evidence>
<evidence type="ECO:0000259" key="6">
    <source>
        <dbReference type="PROSITE" id="PS50850"/>
    </source>
</evidence>
<evidence type="ECO:0000313" key="7">
    <source>
        <dbReference type="EMBL" id="MFL9840856.1"/>
    </source>
</evidence>
<keyword evidence="8" id="KW-1185">Reference proteome</keyword>
<feature type="transmembrane region" description="Helical" evidence="5">
    <location>
        <begin position="244"/>
        <end position="265"/>
    </location>
</feature>
<sequence>MNATQVEGGGGDTPRSQLVARTGRFRWMIVAVLFFATTVNYIDRTMLGLLKPQLQLELGWSENDYGNIVLAFQFAYAFGFLLMGWLVDRFGPKIGYGIAITIWTIGHVMHGFASSVASFMAARIVLGVGEAGHFPSVVRASSEWFPQKERAYAIGWVNSATTIGVILTAPTLWVFMTWLGLGWRETFIYTGVFGAVLLLLWLKLYSNPRESGKVSDGELAWIEHDPPEQVDKIGWSRVVRLREAWAFAVAKFLTDPVWFLMLFWLPSYFSTTYDVDLKVVLLPMILMYLLSDVGSIAGGWLSSRLIHAGWTANAARKVTMIVAGCCVLPLLFVTQLENMWLAVGLIGLALAGHQAFSTNLLSLPPDMFPKRAVGSVIGLGGFAGGVGGMIMAKSTGLVLDATDGNYTLIFAACTVVYFLAVGAIHLLSPRLTRVAV</sequence>
<evidence type="ECO:0000256" key="4">
    <source>
        <dbReference type="ARBA" id="ARBA00023136"/>
    </source>
</evidence>
<name>A0ABW8YNV4_9SPHN</name>